<keyword evidence="3" id="KW-1185">Reference proteome</keyword>
<dbReference type="Proteomes" id="UP000054007">
    <property type="component" value="Unassembled WGS sequence"/>
</dbReference>
<accession>A0A0D7AXG1</accession>
<gene>
    <name evidence="2" type="ORF">CYLTODRAFT_459404</name>
</gene>
<proteinExistence type="predicted"/>
<name>A0A0D7AXG1_9AGAR</name>
<evidence type="ECO:0000313" key="3">
    <source>
        <dbReference type="Proteomes" id="UP000054007"/>
    </source>
</evidence>
<protein>
    <submittedName>
        <fullName evidence="2">Uncharacterized protein</fullName>
    </submittedName>
</protein>
<evidence type="ECO:0000313" key="2">
    <source>
        <dbReference type="EMBL" id="KIY61966.1"/>
    </source>
</evidence>
<dbReference type="EMBL" id="KN880843">
    <property type="protein sequence ID" value="KIY61966.1"/>
    <property type="molecule type" value="Genomic_DNA"/>
</dbReference>
<feature type="compositionally biased region" description="Basic residues" evidence="1">
    <location>
        <begin position="1"/>
        <end position="14"/>
    </location>
</feature>
<dbReference type="AlphaFoldDB" id="A0A0D7AXG1"/>
<evidence type="ECO:0000256" key="1">
    <source>
        <dbReference type="SAM" id="MobiDB-lite"/>
    </source>
</evidence>
<sequence length="146" mass="15037">MKSLKKYRQRRRERKDKEPGLNVGNVPQHEIGEMGSQTTPTGAGSGGVASIGMVPHSAPSESHARGLHGRRHGEPVIAAGAATAKSSAEINNVDETALKEDASTQDEVGSTLEHIESKVPSPSIGLPGSIGTKGGLVDSVAAVVRG</sequence>
<reference evidence="2 3" key="1">
    <citation type="journal article" date="2015" name="Fungal Genet. Biol.">
        <title>Evolution of novel wood decay mechanisms in Agaricales revealed by the genome sequences of Fistulina hepatica and Cylindrobasidium torrendii.</title>
        <authorList>
            <person name="Floudas D."/>
            <person name="Held B.W."/>
            <person name="Riley R."/>
            <person name="Nagy L.G."/>
            <person name="Koehler G."/>
            <person name="Ransdell A.S."/>
            <person name="Younus H."/>
            <person name="Chow J."/>
            <person name="Chiniquy J."/>
            <person name="Lipzen A."/>
            <person name="Tritt A."/>
            <person name="Sun H."/>
            <person name="Haridas S."/>
            <person name="LaButti K."/>
            <person name="Ohm R.A."/>
            <person name="Kues U."/>
            <person name="Blanchette R.A."/>
            <person name="Grigoriev I.V."/>
            <person name="Minto R.E."/>
            <person name="Hibbett D.S."/>
        </authorList>
    </citation>
    <scope>NUCLEOTIDE SEQUENCE [LARGE SCALE GENOMIC DNA]</scope>
    <source>
        <strain evidence="2 3">FP15055 ss-10</strain>
    </source>
</reference>
<feature type="region of interest" description="Disordered" evidence="1">
    <location>
        <begin position="1"/>
        <end position="73"/>
    </location>
</feature>
<organism evidence="2 3">
    <name type="scientific">Cylindrobasidium torrendii FP15055 ss-10</name>
    <dbReference type="NCBI Taxonomy" id="1314674"/>
    <lineage>
        <taxon>Eukaryota</taxon>
        <taxon>Fungi</taxon>
        <taxon>Dikarya</taxon>
        <taxon>Basidiomycota</taxon>
        <taxon>Agaricomycotina</taxon>
        <taxon>Agaricomycetes</taxon>
        <taxon>Agaricomycetidae</taxon>
        <taxon>Agaricales</taxon>
        <taxon>Marasmiineae</taxon>
        <taxon>Physalacriaceae</taxon>
        <taxon>Cylindrobasidium</taxon>
    </lineage>
</organism>